<feature type="transmembrane region" description="Helical" evidence="1">
    <location>
        <begin position="12"/>
        <end position="30"/>
    </location>
</feature>
<sequence length="115" mass="12765">MKTLAYCTSSFALGALIAGFLGYILFIHSIQSSNFSEMRTFSQSVSLLTQGNEKNLKAYHCANLETSLSIFEDLQGLFLSSKKLFGTEEQTNKFILEVKEQLSNEGVCKHALQNA</sequence>
<dbReference type="Proteomes" id="UP000471381">
    <property type="component" value="Unassembled WGS sequence"/>
</dbReference>
<keyword evidence="1" id="KW-0472">Membrane</keyword>
<comment type="caution">
    <text evidence="2">The sequence shown here is derived from an EMBL/GenBank/DDBJ whole genome shotgun (WGS) entry which is preliminary data.</text>
</comment>
<accession>A0A6N9TMP2</accession>
<dbReference type="RefSeq" id="WP_163107643.1">
    <property type="nucleotide sequence ID" value="NZ_JAAAWO010000016.1"/>
</dbReference>
<keyword evidence="1" id="KW-1133">Transmembrane helix</keyword>
<proteinExistence type="predicted"/>
<evidence type="ECO:0000313" key="2">
    <source>
        <dbReference type="EMBL" id="NDW17116.1"/>
    </source>
</evidence>
<organism evidence="2 3">
    <name type="scientific">Alteromonas genovensis</name>
    <dbReference type="NCBI Taxonomy" id="471225"/>
    <lineage>
        <taxon>Bacteria</taxon>
        <taxon>Pseudomonadati</taxon>
        <taxon>Pseudomonadota</taxon>
        <taxon>Gammaproteobacteria</taxon>
        <taxon>Alteromonadales</taxon>
        <taxon>Alteromonadaceae</taxon>
        <taxon>Alteromonas/Salinimonas group</taxon>
        <taxon>Alteromonas</taxon>
    </lineage>
</organism>
<name>A0A6N9TMP2_9ALTE</name>
<dbReference type="AlphaFoldDB" id="A0A6N9TMP2"/>
<keyword evidence="3" id="KW-1185">Reference proteome</keyword>
<gene>
    <name evidence="2" type="ORF">GTQ48_16490</name>
</gene>
<dbReference type="EMBL" id="JAAAWO010000016">
    <property type="protein sequence ID" value="NDW17116.1"/>
    <property type="molecule type" value="Genomic_DNA"/>
</dbReference>
<evidence type="ECO:0000256" key="1">
    <source>
        <dbReference type="SAM" id="Phobius"/>
    </source>
</evidence>
<protein>
    <submittedName>
        <fullName evidence="2">Uncharacterized protein</fullName>
    </submittedName>
</protein>
<reference evidence="2 3" key="1">
    <citation type="submission" date="2020-01" db="EMBL/GenBank/DDBJ databases">
        <title>Genomes of bacteria type strains.</title>
        <authorList>
            <person name="Chen J."/>
            <person name="Zhu S."/>
            <person name="Yang J."/>
        </authorList>
    </citation>
    <scope>NUCLEOTIDE SEQUENCE [LARGE SCALE GENOMIC DNA]</scope>
    <source>
        <strain evidence="2 3">LMG 24078</strain>
    </source>
</reference>
<evidence type="ECO:0000313" key="3">
    <source>
        <dbReference type="Proteomes" id="UP000471381"/>
    </source>
</evidence>
<keyword evidence="1" id="KW-0812">Transmembrane</keyword>